<evidence type="ECO:0000313" key="8">
    <source>
        <dbReference type="Proteomes" id="UP000240009"/>
    </source>
</evidence>
<dbReference type="PANTHER" id="PTHR43289:SF34">
    <property type="entry name" value="SERINE_THREONINE-PROTEIN KINASE YBDM-RELATED"/>
    <property type="match status" value="1"/>
</dbReference>
<dbReference type="Gene3D" id="2.130.10.10">
    <property type="entry name" value="YVTN repeat-like/Quinoprotein amine dehydrogenase"/>
    <property type="match status" value="1"/>
</dbReference>
<organism evidence="7 8">
    <name type="scientific">Blastopirellula marina</name>
    <dbReference type="NCBI Taxonomy" id="124"/>
    <lineage>
        <taxon>Bacteria</taxon>
        <taxon>Pseudomonadati</taxon>
        <taxon>Planctomycetota</taxon>
        <taxon>Planctomycetia</taxon>
        <taxon>Pirellulales</taxon>
        <taxon>Pirellulaceae</taxon>
        <taxon>Blastopirellula</taxon>
    </lineage>
</organism>
<dbReference type="InterPro" id="IPR011009">
    <property type="entry name" value="Kinase-like_dom_sf"/>
</dbReference>
<evidence type="ECO:0000256" key="2">
    <source>
        <dbReference type="ARBA" id="ARBA00022741"/>
    </source>
</evidence>
<dbReference type="InterPro" id="IPR000719">
    <property type="entry name" value="Prot_kinase_dom"/>
</dbReference>
<dbReference type="Gene3D" id="1.10.510.10">
    <property type="entry name" value="Transferase(Phosphotransferase) domain 1"/>
    <property type="match status" value="1"/>
</dbReference>
<name>A0A2S8F2P9_9BACT</name>
<evidence type="ECO:0000256" key="4">
    <source>
        <dbReference type="ARBA" id="ARBA00022840"/>
    </source>
</evidence>
<evidence type="ECO:0000259" key="6">
    <source>
        <dbReference type="PROSITE" id="PS50011"/>
    </source>
</evidence>
<accession>A0A2S8F2P9</accession>
<dbReference type="CDD" id="cd14014">
    <property type="entry name" value="STKc_PknB_like"/>
    <property type="match status" value="1"/>
</dbReference>
<keyword evidence="3" id="KW-0418">Kinase</keyword>
<feature type="domain" description="Protein kinase" evidence="6">
    <location>
        <begin position="89"/>
        <end position="387"/>
    </location>
</feature>
<dbReference type="InterPro" id="IPR008271">
    <property type="entry name" value="Ser/Thr_kinase_AS"/>
</dbReference>
<dbReference type="SUPFAM" id="SSF56112">
    <property type="entry name" value="Protein kinase-like (PK-like)"/>
    <property type="match status" value="1"/>
</dbReference>
<keyword evidence="1" id="KW-0808">Transferase</keyword>
<dbReference type="Gene3D" id="3.30.200.20">
    <property type="entry name" value="Phosphorylase Kinase, domain 1"/>
    <property type="match status" value="1"/>
</dbReference>
<dbReference type="InterPro" id="IPR015943">
    <property type="entry name" value="WD40/YVTN_repeat-like_dom_sf"/>
</dbReference>
<dbReference type="Pfam" id="PF00069">
    <property type="entry name" value="Pkinase"/>
    <property type="match status" value="1"/>
</dbReference>
<feature type="binding site" evidence="5">
    <location>
        <position position="117"/>
    </location>
    <ligand>
        <name>ATP</name>
        <dbReference type="ChEBI" id="CHEBI:30616"/>
    </ligand>
</feature>
<dbReference type="SMART" id="SM00220">
    <property type="entry name" value="S_TKc"/>
    <property type="match status" value="1"/>
</dbReference>
<gene>
    <name evidence="7" type="ORF">C5Y96_20495</name>
</gene>
<dbReference type="InterPro" id="IPR017441">
    <property type="entry name" value="Protein_kinase_ATP_BS"/>
</dbReference>
<evidence type="ECO:0000313" key="7">
    <source>
        <dbReference type="EMBL" id="PQO26413.1"/>
    </source>
</evidence>
<dbReference type="EMBL" id="PUIA01000068">
    <property type="protein sequence ID" value="PQO26413.1"/>
    <property type="molecule type" value="Genomic_DNA"/>
</dbReference>
<protein>
    <recommendedName>
        <fullName evidence="6">Protein kinase domain-containing protein</fullName>
    </recommendedName>
</protein>
<dbReference type="PROSITE" id="PS00107">
    <property type="entry name" value="PROTEIN_KINASE_ATP"/>
    <property type="match status" value="1"/>
</dbReference>
<dbReference type="Proteomes" id="UP000240009">
    <property type="component" value="Unassembled WGS sequence"/>
</dbReference>
<dbReference type="GO" id="GO:0004674">
    <property type="term" value="F:protein serine/threonine kinase activity"/>
    <property type="evidence" value="ECO:0007669"/>
    <property type="project" value="TreeGrafter"/>
</dbReference>
<dbReference type="PROSITE" id="PS00108">
    <property type="entry name" value="PROTEIN_KINASE_ST"/>
    <property type="match status" value="1"/>
</dbReference>
<keyword evidence="4 5" id="KW-0067">ATP-binding</keyword>
<evidence type="ECO:0000256" key="3">
    <source>
        <dbReference type="ARBA" id="ARBA00022777"/>
    </source>
</evidence>
<comment type="caution">
    <text evidence="7">The sequence shown here is derived from an EMBL/GenBank/DDBJ whole genome shotgun (WGS) entry which is preliminary data.</text>
</comment>
<dbReference type="AlphaFoldDB" id="A0A2S8F2P9"/>
<dbReference type="PANTHER" id="PTHR43289">
    <property type="entry name" value="MITOGEN-ACTIVATED PROTEIN KINASE KINASE KINASE 20-RELATED"/>
    <property type="match status" value="1"/>
</dbReference>
<keyword evidence="2 5" id="KW-0547">Nucleotide-binding</keyword>
<dbReference type="SUPFAM" id="SSF50969">
    <property type="entry name" value="YVTN repeat-like/Quinoprotein amine dehydrogenase"/>
    <property type="match status" value="1"/>
</dbReference>
<evidence type="ECO:0000256" key="1">
    <source>
        <dbReference type="ARBA" id="ARBA00022679"/>
    </source>
</evidence>
<proteinExistence type="predicted"/>
<reference evidence="7 8" key="1">
    <citation type="submission" date="2018-02" db="EMBL/GenBank/DDBJ databases">
        <title>Comparative genomes isolates from brazilian mangrove.</title>
        <authorList>
            <person name="Araujo J.E."/>
            <person name="Taketani R.G."/>
            <person name="Silva M.C.P."/>
            <person name="Loureco M.V."/>
            <person name="Andreote F.D."/>
        </authorList>
    </citation>
    <scope>NUCLEOTIDE SEQUENCE [LARGE SCALE GENOMIC DNA]</scope>
    <source>
        <strain evidence="7 8">HEX-2 MGV</strain>
    </source>
</reference>
<evidence type="ECO:0000256" key="5">
    <source>
        <dbReference type="PROSITE-ProRule" id="PRU10141"/>
    </source>
</evidence>
<sequence length="920" mass="99006">MPVISLPASACFCIEIASRKRIAPRPASARSPSPYNRSQSSKSSELDLPLLVGWVQTSTYARTHAVPLFVSATRNLAMFNKGDKPIPGYRLERFLGRGQFGEVWAADGPGGTLVALKFIALQQKTGIRELKSIQAVKRIKHANLCSVNAMWLLGYDGEVLDDHEIDLLIRNQAKEQKNAAQTLAIEQTQTLHNPQYLVVSMTLAEGSLDERLKSFTEGGIPRDQLMDYMVQAARGIDFLNSPVHDVGGTKVGIQHRDIKPANLLFAGDSVLVGDFGVAGAFGEYDTEATSVVGSLCYMSPESIKRIPSSSSDQYALAITYYQLRTGTLPFEPTVSFAELVDIHVRGKLQFPLVSDHERAVLGKATATDPKQRYKNCVEFAKSLAPPVEAPLAATKRASSFSPIVGGAIAVALLIGILAASFFLSGDNNTSTGPQLDPHTIVFSPEQAIYDISILPEEPRDDTSLSGTSAANLQLLPTDKVLVNARSEDWLYEPFDKQYTYEELARADWKVALQPIPAKSILVHITNMAIQGKWDEATQEFARAAVLYPDLKDKPSSESAQLQGTPAVVSYSLLPNQLVAALSADGSSKLGIVPLDEPAKRTEDISLSTIPHQIHLPGRMPWAVLIQDSSAEVVPLDGSAKPYEIDLGKPGNASYREVGPSALSPRGDTIVVGHDQNRVALLTVGEGEQPITKTSEQFASSSLVVAVGFTPDGMHCFTIGIDGKGQKWSVKGFGAGTSSFEIADLDEEVLALHPVSENRFFAFTDSKLLDIQLAEGDAAAQSKQVADLRSGLIVSRLTGDQKYLIFSTQGQSQPLSILNVETGDLTSIAPPDIKGLVEDFDVSADGRWVVYVDTAGALFAIDLNGNPLTPMPLAPSPGERIKFVRIASGAMDVVTLAEDGTTTKWNLVQLLMAAGANANAN</sequence>
<dbReference type="PROSITE" id="PS50011">
    <property type="entry name" value="PROTEIN_KINASE_DOM"/>
    <property type="match status" value="1"/>
</dbReference>
<dbReference type="GO" id="GO:0005524">
    <property type="term" value="F:ATP binding"/>
    <property type="evidence" value="ECO:0007669"/>
    <property type="project" value="UniProtKB-UniRule"/>
</dbReference>
<dbReference type="InterPro" id="IPR011044">
    <property type="entry name" value="Quino_amine_DH_bsu"/>
</dbReference>